<gene>
    <name evidence="2" type="ORF">ACFODW_02125</name>
</gene>
<dbReference type="Pfam" id="PF09580">
    <property type="entry name" value="Spore_YhcN_YlaJ"/>
    <property type="match status" value="1"/>
</dbReference>
<comment type="caution">
    <text evidence="2">The sequence shown here is derived from an EMBL/GenBank/DDBJ whole genome shotgun (WGS) entry which is preliminary data.</text>
</comment>
<dbReference type="EMBL" id="JBHRRZ010000003">
    <property type="protein sequence ID" value="MFC2947163.1"/>
    <property type="molecule type" value="Genomic_DNA"/>
</dbReference>
<keyword evidence="3" id="KW-1185">Reference proteome</keyword>
<organism evidence="2 3">
    <name type="scientific">Virgibacillus sediminis</name>
    <dbReference type="NCBI Taxonomy" id="202260"/>
    <lineage>
        <taxon>Bacteria</taxon>
        <taxon>Bacillati</taxon>
        <taxon>Bacillota</taxon>
        <taxon>Bacilli</taxon>
        <taxon>Bacillales</taxon>
        <taxon>Bacillaceae</taxon>
        <taxon>Virgibacillus</taxon>
    </lineage>
</organism>
<evidence type="ECO:0000313" key="3">
    <source>
        <dbReference type="Proteomes" id="UP001595387"/>
    </source>
</evidence>
<keyword evidence="2" id="KW-0449">Lipoprotein</keyword>
<keyword evidence="1" id="KW-0732">Signal</keyword>
<feature type="chain" id="PRO_5047027562" evidence="1">
    <location>
        <begin position="26"/>
        <end position="181"/>
    </location>
</feature>
<evidence type="ECO:0000256" key="1">
    <source>
        <dbReference type="SAM" id="SignalP"/>
    </source>
</evidence>
<proteinExistence type="predicted"/>
<sequence length="181" mass="20392">MKKSWASTAILSLALLGACAPGDNAANDQEEIADELDPNTQMEGNADPELDERLGFVHYQRDELDRNDQNREIDINRPEMADMITRTILQSEGFEQVATLVTDQEVLIAYEKNDVLDDTVAEDTATRTAESVMPRYFDIHVSSDKGLIDDIQSLHNSTTQNRNFDNTIDQIIREMDKSNAE</sequence>
<accession>A0ABV7A2L6</accession>
<dbReference type="PROSITE" id="PS51257">
    <property type="entry name" value="PROKAR_LIPOPROTEIN"/>
    <property type="match status" value="1"/>
</dbReference>
<reference evidence="3" key="1">
    <citation type="journal article" date="2019" name="Int. J. Syst. Evol. Microbiol.">
        <title>The Global Catalogue of Microorganisms (GCM) 10K type strain sequencing project: providing services to taxonomists for standard genome sequencing and annotation.</title>
        <authorList>
            <consortium name="The Broad Institute Genomics Platform"/>
            <consortium name="The Broad Institute Genome Sequencing Center for Infectious Disease"/>
            <person name="Wu L."/>
            <person name="Ma J."/>
        </authorList>
    </citation>
    <scope>NUCLEOTIDE SEQUENCE [LARGE SCALE GENOMIC DNA]</scope>
    <source>
        <strain evidence="3">KCTC 13193</strain>
    </source>
</reference>
<protein>
    <submittedName>
        <fullName evidence="2">YhcN/YlaJ family sporulation lipoprotein</fullName>
    </submittedName>
</protein>
<dbReference type="InterPro" id="IPR019076">
    <property type="entry name" value="Spore_lipoprot_YhcN/YlaJ-like"/>
</dbReference>
<feature type="signal peptide" evidence="1">
    <location>
        <begin position="1"/>
        <end position="25"/>
    </location>
</feature>
<dbReference type="Proteomes" id="UP001595387">
    <property type="component" value="Unassembled WGS sequence"/>
</dbReference>
<name>A0ABV7A2L6_9BACI</name>
<evidence type="ECO:0000313" key="2">
    <source>
        <dbReference type="EMBL" id="MFC2947163.1"/>
    </source>
</evidence>
<dbReference type="RefSeq" id="WP_390302238.1">
    <property type="nucleotide sequence ID" value="NZ_JBHRRZ010000003.1"/>
</dbReference>